<dbReference type="InterPro" id="IPR015942">
    <property type="entry name" value="Asp/Glu/hydantoin_racemase"/>
</dbReference>
<evidence type="ECO:0000313" key="2">
    <source>
        <dbReference type="EMBL" id="SCW50727.1"/>
    </source>
</evidence>
<dbReference type="Gene3D" id="3.40.50.12500">
    <property type="match status" value="1"/>
</dbReference>
<comment type="similarity">
    <text evidence="1">Belongs to the HyuE racemase family.</text>
</comment>
<protein>
    <recommendedName>
        <fullName evidence="4">Arylsulfatase</fullName>
    </recommendedName>
</protein>
<sequence>MTAMPRIALIHATTIAVDPIRQELAASWPDVDAVNILEDSLSPDRAKAADITPELTSRITALTHYACSIGSDAVLFTCSAFGTAIEHAAGTVDIPVLKPNEAMFEAAIEAGGRVAMLYTFPAAGLGMEEEFREQAATMKSTARMDSFLVQHAIDAVRVGDAETHNRLVSQAASKLSGYDAIVLAHFSTARALDDVRRVTDIPVFSSPKAAVQKLRRLVVEGAR</sequence>
<organism evidence="2 3">
    <name type="scientific">Rhizobium mongolense subsp. loessense</name>
    <dbReference type="NCBI Taxonomy" id="158890"/>
    <lineage>
        <taxon>Bacteria</taxon>
        <taxon>Pseudomonadati</taxon>
        <taxon>Pseudomonadota</taxon>
        <taxon>Alphaproteobacteria</taxon>
        <taxon>Hyphomicrobiales</taxon>
        <taxon>Rhizobiaceae</taxon>
        <taxon>Rhizobium/Agrobacterium group</taxon>
        <taxon>Rhizobium</taxon>
    </lineage>
</organism>
<dbReference type="EMBL" id="FMTM01000002">
    <property type="protein sequence ID" value="SCW50727.1"/>
    <property type="molecule type" value="Genomic_DNA"/>
</dbReference>
<evidence type="ECO:0000313" key="3">
    <source>
        <dbReference type="Proteomes" id="UP000199542"/>
    </source>
</evidence>
<name>A0A1G4R245_9HYPH</name>
<evidence type="ECO:0008006" key="4">
    <source>
        <dbReference type="Google" id="ProtNLM"/>
    </source>
</evidence>
<dbReference type="InterPro" id="IPR053714">
    <property type="entry name" value="Iso_Racemase_Enz_sf"/>
</dbReference>
<evidence type="ECO:0000256" key="1">
    <source>
        <dbReference type="ARBA" id="ARBA00038414"/>
    </source>
</evidence>
<gene>
    <name evidence="2" type="ORF">SAMN02927900_02190</name>
</gene>
<reference evidence="2 3" key="1">
    <citation type="submission" date="2016-10" db="EMBL/GenBank/DDBJ databases">
        <authorList>
            <person name="de Groot N.N."/>
        </authorList>
    </citation>
    <scope>NUCLEOTIDE SEQUENCE [LARGE SCALE GENOMIC DNA]</scope>
    <source>
        <strain evidence="2 3">CGMCC 1.3401</strain>
    </source>
</reference>
<dbReference type="Pfam" id="PF01177">
    <property type="entry name" value="Asp_Glu_race"/>
    <property type="match status" value="1"/>
</dbReference>
<dbReference type="Proteomes" id="UP000199542">
    <property type="component" value="Unassembled WGS sequence"/>
</dbReference>
<proteinExistence type="inferred from homology"/>
<accession>A0A1G4R245</accession>
<dbReference type="GO" id="GO:0047661">
    <property type="term" value="F:amino-acid racemase activity"/>
    <property type="evidence" value="ECO:0007669"/>
    <property type="project" value="InterPro"/>
</dbReference>
<dbReference type="AlphaFoldDB" id="A0A1G4R245"/>